<comment type="caution">
    <text evidence="2">The sequence shown here is derived from an EMBL/GenBank/DDBJ whole genome shotgun (WGS) entry which is preliminary data.</text>
</comment>
<reference evidence="2 3" key="1">
    <citation type="submission" date="2018-03" db="EMBL/GenBank/DDBJ databases">
        <title>Genomic Encyclopedia of Archaeal and Bacterial Type Strains, Phase II (KMG-II): from individual species to whole genera.</title>
        <authorList>
            <person name="Goeker M."/>
        </authorList>
    </citation>
    <scope>NUCLEOTIDE SEQUENCE [LARGE SCALE GENOMIC DNA]</scope>
    <source>
        <strain evidence="2 3">DSM 29057</strain>
    </source>
</reference>
<feature type="signal peptide" evidence="1">
    <location>
        <begin position="1"/>
        <end position="19"/>
    </location>
</feature>
<dbReference type="AlphaFoldDB" id="A0A2P8F7S2"/>
<dbReference type="EMBL" id="PYAS01000035">
    <property type="protein sequence ID" value="PSL17764.1"/>
    <property type="molecule type" value="Genomic_DNA"/>
</dbReference>
<gene>
    <name evidence="2" type="ORF">CLV60_1352</name>
</gene>
<dbReference type="OrthoDB" id="924517at2"/>
<keyword evidence="1" id="KW-0732">Signal</keyword>
<dbReference type="PROSITE" id="PS51257">
    <property type="entry name" value="PROKAR_LIPOPROTEIN"/>
    <property type="match status" value="1"/>
</dbReference>
<proteinExistence type="predicted"/>
<evidence type="ECO:0000313" key="2">
    <source>
        <dbReference type="EMBL" id="PSL17764.1"/>
    </source>
</evidence>
<feature type="chain" id="PRO_5015154828" evidence="1">
    <location>
        <begin position="20"/>
        <end position="353"/>
    </location>
</feature>
<accession>A0A2P8F7S2</accession>
<evidence type="ECO:0000256" key="1">
    <source>
        <dbReference type="SAM" id="SignalP"/>
    </source>
</evidence>
<dbReference type="Proteomes" id="UP000241964">
    <property type="component" value="Unassembled WGS sequence"/>
</dbReference>
<organism evidence="2 3">
    <name type="scientific">Dyadobacter jiangsuensis</name>
    <dbReference type="NCBI Taxonomy" id="1591085"/>
    <lineage>
        <taxon>Bacteria</taxon>
        <taxon>Pseudomonadati</taxon>
        <taxon>Bacteroidota</taxon>
        <taxon>Cytophagia</taxon>
        <taxon>Cytophagales</taxon>
        <taxon>Spirosomataceae</taxon>
        <taxon>Dyadobacter</taxon>
    </lineage>
</organism>
<dbReference type="RefSeq" id="WP_106599816.1">
    <property type="nucleotide sequence ID" value="NZ_PYAS01000035.1"/>
</dbReference>
<name>A0A2P8F7S2_9BACT</name>
<protein>
    <submittedName>
        <fullName evidence="2">Uncharacterized protein</fullName>
    </submittedName>
</protein>
<evidence type="ECO:0000313" key="3">
    <source>
        <dbReference type="Proteomes" id="UP000241964"/>
    </source>
</evidence>
<keyword evidence="3" id="KW-1185">Reference proteome</keyword>
<sequence length="353" mass="39967">MKFKLFAILALLVATLLSCNEEKFPEGQIKKNDSSILQSNDGSVFLREGILEFTTISAFNEFCEKLKSGDGFKENIEQKYGEFLLIGDLKKGDISDFQRQLIENIPTAYVYLLNKEAAYIINGQYVRFGKKAQFFVDKNKKDKIDWANEDAITSNEVRTYKYGRSSNILLESPSNARLDFNADAYAVGGDQAQFWQFTPVAGWRKWVDEIDARIAAIVFVPGQVDPQNYYPQISMEVKYKAKLEWKGSGSWQPASNYRVITPSFSYTLKFGTDPATAVTVAARTVGPNCCNGQPPVGPIYGTADWEYSMANYTYVDYFNQQGSSKWYLTGSGTVKHYIDGDDQVNIWDRPISW</sequence>